<dbReference type="Pfam" id="PF11981">
    <property type="entry name" value="DUF3482"/>
    <property type="match status" value="1"/>
</dbReference>
<gene>
    <name evidence="2" type="ORF">RM530_06020</name>
</gene>
<dbReference type="EMBL" id="JAVRIC010000006">
    <property type="protein sequence ID" value="MDT0496921.1"/>
    <property type="molecule type" value="Genomic_DNA"/>
</dbReference>
<sequence length="467" mass="49856">MIRSDALSLAVVGHTNTGKTSLLRTLTRDSRFGEVSDRAATTRDVQGAALLADGKALVALYDTPGLEDASALSDFLDTVPGRHADPVARIEVFLAGDHDQGRFEQEAKVLRQLLRSEAALYVIDAREPVLAKHRDELRVLAECGRPLLPVLNFTASVDADPGQWRSQLARMGLHVIASFDTVLFDFEAEHEIFEKLGVLLESRRSQLEHLGASRDEDRNALILAASRSVAELLVNVAGLRLSVPSDGDEPAARARLQERVRAAEQICVDTLLGLFRFELNAYEPPQLPLQQGRWQLDPFDPEAMRILGVRTGSAAAAGGMAGLTVDAFTGGLSLGAAALIGAGLGAVWGASGPLGREISDRLRGHHTLVIEAGTLAVLAGRQTQLLRALLRRGHAAQEQLRTGSAAGWPSPTVARQVLRARAHPEWSALNNAAEEALPEAVLRPLALAIAQALDGGAEAASEPVGIQ</sequence>
<evidence type="ECO:0000259" key="1">
    <source>
        <dbReference type="Pfam" id="PF01926"/>
    </source>
</evidence>
<dbReference type="RefSeq" id="WP_311364315.1">
    <property type="nucleotide sequence ID" value="NZ_JAVRIC010000006.1"/>
</dbReference>
<reference evidence="2 3" key="1">
    <citation type="submission" date="2023-09" db="EMBL/GenBank/DDBJ databases">
        <authorList>
            <person name="Rey-Velasco X."/>
        </authorList>
    </citation>
    <scope>NUCLEOTIDE SEQUENCE [LARGE SCALE GENOMIC DNA]</scope>
    <source>
        <strain evidence="2 3">W345</strain>
    </source>
</reference>
<proteinExistence type="predicted"/>
<dbReference type="Pfam" id="PF01926">
    <property type="entry name" value="MMR_HSR1"/>
    <property type="match status" value="1"/>
</dbReference>
<dbReference type="InterPro" id="IPR006073">
    <property type="entry name" value="GTP-bd"/>
</dbReference>
<dbReference type="PANTHER" id="PTHR42714">
    <property type="entry name" value="TRNA MODIFICATION GTPASE GTPBP3"/>
    <property type="match status" value="1"/>
</dbReference>
<name>A0ABU2WI16_9GAMM</name>
<keyword evidence="3" id="KW-1185">Reference proteome</keyword>
<dbReference type="PANTHER" id="PTHR42714:SF7">
    <property type="entry name" value="G DOMAIN-CONTAINING PROTEIN"/>
    <property type="match status" value="1"/>
</dbReference>
<protein>
    <submittedName>
        <fullName evidence="2">GTPase/DUF3482 domain-containing protein</fullName>
    </submittedName>
</protein>
<feature type="domain" description="G" evidence="1">
    <location>
        <begin position="9"/>
        <end position="152"/>
    </location>
</feature>
<accession>A0ABU2WI16</accession>
<evidence type="ECO:0000313" key="3">
    <source>
        <dbReference type="Proteomes" id="UP001254608"/>
    </source>
</evidence>
<evidence type="ECO:0000313" key="2">
    <source>
        <dbReference type="EMBL" id="MDT0496921.1"/>
    </source>
</evidence>
<dbReference type="Gene3D" id="3.40.50.300">
    <property type="entry name" value="P-loop containing nucleotide triphosphate hydrolases"/>
    <property type="match status" value="1"/>
</dbReference>
<comment type="caution">
    <text evidence="2">The sequence shown here is derived from an EMBL/GenBank/DDBJ whole genome shotgun (WGS) entry which is preliminary data.</text>
</comment>
<dbReference type="SUPFAM" id="SSF52540">
    <property type="entry name" value="P-loop containing nucleoside triphosphate hydrolases"/>
    <property type="match status" value="1"/>
</dbReference>
<dbReference type="InterPro" id="IPR027417">
    <property type="entry name" value="P-loop_NTPase"/>
</dbReference>
<organism evidence="2 3">
    <name type="scientific">Banduia mediterranea</name>
    <dbReference type="NCBI Taxonomy" id="3075609"/>
    <lineage>
        <taxon>Bacteria</taxon>
        <taxon>Pseudomonadati</taxon>
        <taxon>Pseudomonadota</taxon>
        <taxon>Gammaproteobacteria</taxon>
        <taxon>Nevskiales</taxon>
        <taxon>Algiphilaceae</taxon>
        <taxon>Banduia</taxon>
    </lineage>
</organism>
<dbReference type="InterPro" id="IPR021871">
    <property type="entry name" value="DUF3482"/>
</dbReference>
<dbReference type="Proteomes" id="UP001254608">
    <property type="component" value="Unassembled WGS sequence"/>
</dbReference>